<organism evidence="1 2">
    <name type="scientific">Bacillus thuringiensis</name>
    <dbReference type="NCBI Taxonomy" id="1428"/>
    <lineage>
        <taxon>Bacteria</taxon>
        <taxon>Bacillati</taxon>
        <taxon>Bacillota</taxon>
        <taxon>Bacilli</taxon>
        <taxon>Bacillales</taxon>
        <taxon>Bacillaceae</taxon>
        <taxon>Bacillus</taxon>
        <taxon>Bacillus cereus group</taxon>
    </lineage>
</organism>
<dbReference type="EMBL" id="NTYF01000157">
    <property type="protein sequence ID" value="PER43998.1"/>
    <property type="molecule type" value="Genomic_DNA"/>
</dbReference>
<accession>A0ABD6S4R6</accession>
<sequence>MNPGKWEQKNAKHTILTIHQEFVQLGKQLVVQQNRIHLSSSPSFRSSHTNLSETFYKSDLYTIAMLLGIFPFGEYRESCTSNHL</sequence>
<evidence type="ECO:0000313" key="1">
    <source>
        <dbReference type="EMBL" id="PER43998.1"/>
    </source>
</evidence>
<dbReference type="AlphaFoldDB" id="A0ABD6S4R6"/>
<comment type="caution">
    <text evidence="1">The sequence shown here is derived from an EMBL/GenBank/DDBJ whole genome shotgun (WGS) entry which is preliminary data.</text>
</comment>
<protein>
    <submittedName>
        <fullName evidence="1">Uncharacterized protein</fullName>
    </submittedName>
</protein>
<dbReference type="RefSeq" id="WP_098317250.1">
    <property type="nucleotide sequence ID" value="NZ_NTVJ01000143.1"/>
</dbReference>
<name>A0ABD6S4R6_BACTU</name>
<gene>
    <name evidence="1" type="ORF">CN495_29510</name>
</gene>
<dbReference type="Proteomes" id="UP000219897">
    <property type="component" value="Unassembled WGS sequence"/>
</dbReference>
<reference evidence="1 2" key="1">
    <citation type="submission" date="2017-09" db="EMBL/GenBank/DDBJ databases">
        <title>Large-scale bioinformatics analysis of Bacillus genomes uncovers conserved roles of natural products in bacterial physiology.</title>
        <authorList>
            <consortium name="Agbiome Team Llc"/>
            <person name="Bleich R.M."/>
            <person name="Kirk G.J."/>
            <person name="Santa Maria K.C."/>
            <person name="Allen S.E."/>
            <person name="Farag S."/>
            <person name="Shank E.A."/>
            <person name="Bowers A."/>
        </authorList>
    </citation>
    <scope>NUCLEOTIDE SEQUENCE [LARGE SCALE GENOMIC DNA]</scope>
    <source>
        <strain evidence="1 2">AFS005140</strain>
    </source>
</reference>
<proteinExistence type="predicted"/>
<evidence type="ECO:0000313" key="2">
    <source>
        <dbReference type="Proteomes" id="UP000219897"/>
    </source>
</evidence>